<dbReference type="EC" id="3.5.1.24" evidence="5"/>
<comment type="similarity">
    <text evidence="2">Belongs to the peptidase C59 family.</text>
</comment>
<dbReference type="PANTHER" id="PTHR35527">
    <property type="entry name" value="CHOLOYLGLYCINE HYDROLASE"/>
    <property type="match status" value="1"/>
</dbReference>
<evidence type="ECO:0000256" key="3">
    <source>
        <dbReference type="ARBA" id="ARBA00022801"/>
    </source>
</evidence>
<reference evidence="11" key="1">
    <citation type="journal article" date="2021" name="PeerJ">
        <title>Extensive microbial diversity within the chicken gut microbiome revealed by metagenomics and culture.</title>
        <authorList>
            <person name="Gilroy R."/>
            <person name="Ravi A."/>
            <person name="Getino M."/>
            <person name="Pursley I."/>
            <person name="Horton D.L."/>
            <person name="Alikhan N.F."/>
            <person name="Baker D."/>
            <person name="Gharbi K."/>
            <person name="Hall N."/>
            <person name="Watson M."/>
            <person name="Adriaenssens E.M."/>
            <person name="Foster-Nyarko E."/>
            <person name="Jarju S."/>
            <person name="Secka A."/>
            <person name="Antonio M."/>
            <person name="Oren A."/>
            <person name="Chaudhuri R.R."/>
            <person name="La Ragione R."/>
            <person name="Hildebrand F."/>
            <person name="Pallen M.J."/>
        </authorList>
    </citation>
    <scope>NUCLEOTIDE SEQUENCE</scope>
    <source>
        <strain evidence="11">ChiHejej3B27-2180</strain>
    </source>
</reference>
<name>A0A9D1QP45_9LACO</name>
<dbReference type="InterPro" id="IPR029055">
    <property type="entry name" value="Ntn_hydrolases_N"/>
</dbReference>
<gene>
    <name evidence="11" type="primary">bsh</name>
    <name evidence="11" type="ORF">H9876_05190</name>
</gene>
<dbReference type="NCBIfam" id="NF038245">
    <property type="entry name" value="bile_salt_hydro"/>
    <property type="match status" value="1"/>
</dbReference>
<dbReference type="InterPro" id="IPR052193">
    <property type="entry name" value="Peptidase_C59"/>
</dbReference>
<dbReference type="Pfam" id="PF02275">
    <property type="entry name" value="CBAH"/>
    <property type="match status" value="1"/>
</dbReference>
<evidence type="ECO:0000259" key="10">
    <source>
        <dbReference type="Pfam" id="PF02275"/>
    </source>
</evidence>
<dbReference type="InterPro" id="IPR047711">
    <property type="entry name" value="CBAH"/>
</dbReference>
<dbReference type="AlphaFoldDB" id="A0A9D1QP45"/>
<sequence length="325" mass="35816">MCTSIVYAAGDGYFGRNLDLEVTLGQKVVITPRNFPLNFKNLPTINHHYAMTGMSIIRDNYPLYFDAANEKGLGMAGLNFDGYAHFFPVQDGKINVASFELIAFVLSQAATVAEAKKLLSNVNVTDQSFSAQFPSSPLHWIVVDKTGAAIVLESTKTGLHVYDNPVGVLTNNPEFPQQMTNLANYLNVQTGDPENTLAPGVDLTSYSRGIGTHLLPGGIDSESRFVREVFTKAHAPEGNTEEDYVGNYFHCMNNVAQPKNLDEVAPGKFEYTVFTDCVNLTTGTFYYTTYDNQQINAVSLKNVDLEGRDLSSFELADKQAINYQN</sequence>
<evidence type="ECO:0000256" key="4">
    <source>
        <dbReference type="ARBA" id="ARBA00023098"/>
    </source>
</evidence>
<evidence type="ECO:0000256" key="5">
    <source>
        <dbReference type="ARBA" id="ARBA00044769"/>
    </source>
</evidence>
<feature type="domain" description="Choloylglycine hydrolase/NAAA C-terminal" evidence="10">
    <location>
        <begin position="2"/>
        <end position="311"/>
    </location>
</feature>
<comment type="catalytic activity">
    <reaction evidence="8">
        <text>cholate + taurine = taurocholate + H2O</text>
        <dbReference type="Rhea" id="RHEA:47108"/>
        <dbReference type="ChEBI" id="CHEBI:15377"/>
        <dbReference type="ChEBI" id="CHEBI:29747"/>
        <dbReference type="ChEBI" id="CHEBI:36257"/>
        <dbReference type="ChEBI" id="CHEBI:507393"/>
    </reaction>
    <physiologicalReaction direction="right-to-left" evidence="8">
        <dbReference type="Rhea" id="RHEA:47110"/>
    </physiologicalReaction>
</comment>
<keyword evidence="3 11" id="KW-0378">Hydrolase</keyword>
<reference evidence="11" key="2">
    <citation type="submission" date="2021-04" db="EMBL/GenBank/DDBJ databases">
        <authorList>
            <person name="Gilroy R."/>
        </authorList>
    </citation>
    <scope>NUCLEOTIDE SEQUENCE</scope>
    <source>
        <strain evidence="11">ChiHejej3B27-2180</strain>
    </source>
</reference>
<dbReference type="SUPFAM" id="SSF56235">
    <property type="entry name" value="N-terminal nucleophile aminohydrolases (Ntn hydrolases)"/>
    <property type="match status" value="1"/>
</dbReference>
<dbReference type="CDD" id="cd00542">
    <property type="entry name" value="Ntn_PVA"/>
    <property type="match status" value="1"/>
</dbReference>
<evidence type="ECO:0000256" key="7">
    <source>
        <dbReference type="ARBA" id="ARBA00044806"/>
    </source>
</evidence>
<comment type="pathway">
    <text evidence="1">Lipid metabolism; bile acid biosynthesis.</text>
</comment>
<organism evidence="11 12">
    <name type="scientific">Candidatus Limosilactobacillus merdipullorum</name>
    <dbReference type="NCBI Taxonomy" id="2838653"/>
    <lineage>
        <taxon>Bacteria</taxon>
        <taxon>Bacillati</taxon>
        <taxon>Bacillota</taxon>
        <taxon>Bacilli</taxon>
        <taxon>Lactobacillales</taxon>
        <taxon>Lactobacillaceae</taxon>
        <taxon>Limosilactobacillus</taxon>
    </lineage>
</organism>
<evidence type="ECO:0000256" key="8">
    <source>
        <dbReference type="ARBA" id="ARBA00047285"/>
    </source>
</evidence>
<keyword evidence="4" id="KW-0443">Lipid metabolism</keyword>
<dbReference type="EMBL" id="DXGK01000109">
    <property type="protein sequence ID" value="HIW70742.1"/>
    <property type="molecule type" value="Genomic_DNA"/>
</dbReference>
<evidence type="ECO:0000313" key="11">
    <source>
        <dbReference type="EMBL" id="HIW70742.1"/>
    </source>
</evidence>
<evidence type="ECO:0000313" key="12">
    <source>
        <dbReference type="Proteomes" id="UP000886878"/>
    </source>
</evidence>
<accession>A0A9D1QP45</accession>
<dbReference type="PANTHER" id="PTHR35527:SF2">
    <property type="entry name" value="HYDROLASE"/>
    <property type="match status" value="1"/>
</dbReference>
<dbReference type="InterPro" id="IPR029132">
    <property type="entry name" value="CBAH/NAAA_C"/>
</dbReference>
<dbReference type="Gene3D" id="3.60.60.10">
    <property type="entry name" value="Penicillin V Acylase, Chain A"/>
    <property type="match status" value="1"/>
</dbReference>
<evidence type="ECO:0000256" key="6">
    <source>
        <dbReference type="ARBA" id="ARBA00044804"/>
    </source>
</evidence>
<evidence type="ECO:0000256" key="9">
    <source>
        <dbReference type="ARBA" id="ARBA00048897"/>
    </source>
</evidence>
<dbReference type="GO" id="GO:0045302">
    <property type="term" value="F:choloylglycine hydrolase activity"/>
    <property type="evidence" value="ECO:0007669"/>
    <property type="project" value="UniProtKB-EC"/>
</dbReference>
<dbReference type="GO" id="GO:0006629">
    <property type="term" value="P:lipid metabolic process"/>
    <property type="evidence" value="ECO:0007669"/>
    <property type="project" value="UniProtKB-KW"/>
</dbReference>
<proteinExistence type="inferred from homology"/>
<evidence type="ECO:0000256" key="2">
    <source>
        <dbReference type="ARBA" id="ARBA00006625"/>
    </source>
</evidence>
<comment type="caution">
    <text evidence="11">The sequence shown here is derived from an EMBL/GenBank/DDBJ whole genome shotgun (WGS) entry which is preliminary data.</text>
</comment>
<evidence type="ECO:0000256" key="1">
    <source>
        <dbReference type="ARBA" id="ARBA00004860"/>
    </source>
</evidence>
<protein>
    <recommendedName>
        <fullName evidence="5">choloylglycine hydrolase</fullName>
        <ecNumber evidence="5">3.5.1.24</ecNumber>
    </recommendedName>
    <alternativeName>
        <fullName evidence="6">Bile salt hydrolase</fullName>
    </alternativeName>
    <alternativeName>
        <fullName evidence="7">Choloylglycine hydrolase</fullName>
    </alternativeName>
</protein>
<comment type="catalytic activity">
    <reaction evidence="9">
        <text>taurodeoxycholate + H2O = deoxycholate + taurine</text>
        <dbReference type="Rhea" id="RHEA:47556"/>
        <dbReference type="ChEBI" id="CHEBI:15377"/>
        <dbReference type="ChEBI" id="CHEBI:23614"/>
        <dbReference type="ChEBI" id="CHEBI:36261"/>
        <dbReference type="ChEBI" id="CHEBI:507393"/>
    </reaction>
    <physiologicalReaction direction="left-to-right" evidence="9">
        <dbReference type="Rhea" id="RHEA:47557"/>
    </physiologicalReaction>
</comment>
<dbReference type="Proteomes" id="UP000886878">
    <property type="component" value="Unassembled WGS sequence"/>
</dbReference>